<keyword evidence="8 10" id="KW-0807">Transducer</keyword>
<evidence type="ECO:0000259" key="13">
    <source>
        <dbReference type="PROSITE" id="PS50885"/>
    </source>
</evidence>
<organism evidence="14 15">
    <name type="scientific">Brevibacillus borstelensis AK1</name>
    <dbReference type="NCBI Taxonomy" id="1300222"/>
    <lineage>
        <taxon>Bacteria</taxon>
        <taxon>Bacillati</taxon>
        <taxon>Bacillota</taxon>
        <taxon>Bacilli</taxon>
        <taxon>Bacillales</taxon>
        <taxon>Paenibacillaceae</taxon>
        <taxon>Brevibacillus</taxon>
    </lineage>
</organism>
<dbReference type="InterPro" id="IPR003660">
    <property type="entry name" value="HAMP_dom"/>
</dbReference>
<dbReference type="RefSeq" id="WP_003391576.1">
    <property type="nucleotide sequence ID" value="NZ_APBN01000015.1"/>
</dbReference>
<dbReference type="InterPro" id="IPR033479">
    <property type="entry name" value="dCache_1"/>
</dbReference>
<dbReference type="CDD" id="cd18773">
    <property type="entry name" value="PDC1_HK_sensor"/>
    <property type="match status" value="1"/>
</dbReference>
<dbReference type="Gene3D" id="6.10.340.10">
    <property type="match status" value="1"/>
</dbReference>
<name>M8DAX1_9BACL</name>
<dbReference type="Gene3D" id="3.30.450.20">
    <property type="entry name" value="PAS domain"/>
    <property type="match status" value="2"/>
</dbReference>
<evidence type="ECO:0000256" key="6">
    <source>
        <dbReference type="ARBA" id="ARBA00022989"/>
    </source>
</evidence>
<evidence type="ECO:0000256" key="5">
    <source>
        <dbReference type="ARBA" id="ARBA00022692"/>
    </source>
</evidence>
<evidence type="ECO:0000256" key="3">
    <source>
        <dbReference type="ARBA" id="ARBA00022481"/>
    </source>
</evidence>
<dbReference type="InterPro" id="IPR029151">
    <property type="entry name" value="Sensor-like_sf"/>
</dbReference>
<dbReference type="AlphaFoldDB" id="M8DAX1"/>
<dbReference type="Proteomes" id="UP000012081">
    <property type="component" value="Unassembled WGS sequence"/>
</dbReference>
<dbReference type="InterPro" id="IPR004090">
    <property type="entry name" value="Chemotax_Me-accpt_rcpt"/>
</dbReference>
<keyword evidence="3" id="KW-0488">Methylation</keyword>
<dbReference type="PRINTS" id="PR00260">
    <property type="entry name" value="CHEMTRNSDUCR"/>
</dbReference>
<sequence length="655" mass="70711">MRKRKTSVRTKLIATFAAILMIPTLVLGLLSYQSAKEQLAEQLLSAAHENVRLVDELLERMLTAQEQSIHFFAETTGESQLAPGQLAALKQRLKSFLSTHKEVGEIYIGTKTGIMLMGSDTKLPDGYDPRTRPWYQAAMANPNEPIIIDPYVDAASGSIVVGIAQALTDRSGVIGMDLHLGTLEETVKQAKIGETGYVAIYDKARRILVHPSLKPGEENKEPWMDSLYAEETGRFDLADAGESAGAVYVTNRQTGWKLMGLMYQAEADRVASPIFQKTLWITAMALALGSVLVFVILRRMLGALKRLTAAAERMGQGDISQQVTVEAEDEFGKLGHSFNHMAQSLRTLLATIKHSVEQLASSAEELSASADQTSKATEQIATTIQEMAVGGDQQVQHTQKSSEASEQLAQGIDQIASYASQVSSAARQTARLASEGDQSVQEAVLQMKASNQSIQDLAEVIQSLGGRSQAIGSIVELIANIAKQTNLLALNAAIEAARAGESGRGFSVVADEVRKLAEQSSDSAQQIAMLIQSIQSETQTAVEVMKRSREEVTAGIEKVSIAGQSFDQIRISVGEVAKQIGEVSEATQRMSARTRQVSESIRSIAELSLLSSEGTQSVSAAAEEQLASMEEIASSAVELEKMAAHLQEQVARFQT</sequence>
<reference evidence="14 15" key="1">
    <citation type="submission" date="2013-03" db="EMBL/GenBank/DDBJ databases">
        <title>Assembly of a new bacterial strain Brevibacillus borstelensis AK1.</title>
        <authorList>
            <person name="Rajan I."/>
            <person name="PoliReddy D."/>
            <person name="Sugumar T."/>
            <person name="Rathinam K."/>
            <person name="Alqarawi S."/>
            <person name="Khalil A.B."/>
            <person name="Sivakumar N."/>
        </authorList>
    </citation>
    <scope>NUCLEOTIDE SEQUENCE [LARGE SCALE GENOMIC DNA]</scope>
    <source>
        <strain evidence="14 15">AK1</strain>
    </source>
</reference>
<evidence type="ECO:0000313" key="15">
    <source>
        <dbReference type="Proteomes" id="UP000012081"/>
    </source>
</evidence>
<protein>
    <submittedName>
        <fullName evidence="14">Methyl-accepting chemotaxis protein</fullName>
    </submittedName>
</protein>
<dbReference type="STRING" id="1300222.I532_22340"/>
<dbReference type="InterPro" id="IPR004089">
    <property type="entry name" value="MCPsignal_dom"/>
</dbReference>
<evidence type="ECO:0000259" key="12">
    <source>
        <dbReference type="PROSITE" id="PS50111"/>
    </source>
</evidence>
<keyword evidence="15" id="KW-1185">Reference proteome</keyword>
<dbReference type="Gene3D" id="1.10.287.950">
    <property type="entry name" value="Methyl-accepting chemotaxis protein"/>
    <property type="match status" value="1"/>
</dbReference>
<dbReference type="Pfam" id="PF00015">
    <property type="entry name" value="MCPsignal"/>
    <property type="match status" value="1"/>
</dbReference>
<evidence type="ECO:0000256" key="4">
    <source>
        <dbReference type="ARBA" id="ARBA00022500"/>
    </source>
</evidence>
<dbReference type="Pfam" id="PF00672">
    <property type="entry name" value="HAMP"/>
    <property type="match status" value="1"/>
</dbReference>
<evidence type="ECO:0000256" key="2">
    <source>
        <dbReference type="ARBA" id="ARBA00022475"/>
    </source>
</evidence>
<keyword evidence="4" id="KW-0145">Chemotaxis</keyword>
<comment type="subcellular location">
    <subcellularLocation>
        <location evidence="1">Cell membrane</location>
        <topology evidence="1">Multi-pass membrane protein</topology>
    </subcellularLocation>
</comment>
<accession>M8DAX1</accession>
<keyword evidence="6 11" id="KW-1133">Transmembrane helix</keyword>
<feature type="transmembrane region" description="Helical" evidence="11">
    <location>
        <begin position="12"/>
        <end position="32"/>
    </location>
</feature>
<evidence type="ECO:0000313" key="14">
    <source>
        <dbReference type="EMBL" id="EMT50477.1"/>
    </source>
</evidence>
<evidence type="ECO:0000256" key="10">
    <source>
        <dbReference type="PROSITE-ProRule" id="PRU00284"/>
    </source>
</evidence>
<evidence type="ECO:0000256" key="9">
    <source>
        <dbReference type="ARBA" id="ARBA00029447"/>
    </source>
</evidence>
<dbReference type="SUPFAM" id="SSF58104">
    <property type="entry name" value="Methyl-accepting chemotaxis protein (MCP) signaling domain"/>
    <property type="match status" value="1"/>
</dbReference>
<proteinExistence type="inferred from homology"/>
<keyword evidence="2" id="KW-1003">Cell membrane</keyword>
<dbReference type="EMBL" id="APBN01000015">
    <property type="protein sequence ID" value="EMT50477.1"/>
    <property type="molecule type" value="Genomic_DNA"/>
</dbReference>
<comment type="similarity">
    <text evidence="9">Belongs to the methyl-accepting chemotaxis (MCP) protein family.</text>
</comment>
<dbReference type="SMART" id="SM00304">
    <property type="entry name" value="HAMP"/>
    <property type="match status" value="2"/>
</dbReference>
<evidence type="ECO:0000256" key="11">
    <source>
        <dbReference type="SAM" id="Phobius"/>
    </source>
</evidence>
<keyword evidence="7 11" id="KW-0472">Membrane</keyword>
<comment type="caution">
    <text evidence="14">The sequence shown here is derived from an EMBL/GenBank/DDBJ whole genome shotgun (WGS) entry which is preliminary data.</text>
</comment>
<dbReference type="GO" id="GO:0004888">
    <property type="term" value="F:transmembrane signaling receptor activity"/>
    <property type="evidence" value="ECO:0007669"/>
    <property type="project" value="InterPro"/>
</dbReference>
<dbReference type="PROSITE" id="PS50111">
    <property type="entry name" value="CHEMOTAXIS_TRANSDUC_2"/>
    <property type="match status" value="1"/>
</dbReference>
<dbReference type="GO" id="GO:0006935">
    <property type="term" value="P:chemotaxis"/>
    <property type="evidence" value="ECO:0007669"/>
    <property type="project" value="UniProtKB-KW"/>
</dbReference>
<dbReference type="GO" id="GO:0005886">
    <property type="term" value="C:plasma membrane"/>
    <property type="evidence" value="ECO:0007669"/>
    <property type="project" value="UniProtKB-SubCell"/>
</dbReference>
<dbReference type="PATRIC" id="fig|1300222.3.peg.4694"/>
<dbReference type="CDD" id="cd06225">
    <property type="entry name" value="HAMP"/>
    <property type="match status" value="1"/>
</dbReference>
<evidence type="ECO:0000256" key="1">
    <source>
        <dbReference type="ARBA" id="ARBA00004651"/>
    </source>
</evidence>
<evidence type="ECO:0000256" key="7">
    <source>
        <dbReference type="ARBA" id="ARBA00023136"/>
    </source>
</evidence>
<feature type="domain" description="HAMP" evidence="13">
    <location>
        <begin position="298"/>
        <end position="350"/>
    </location>
</feature>
<evidence type="ECO:0000256" key="8">
    <source>
        <dbReference type="ARBA" id="ARBA00023224"/>
    </source>
</evidence>
<feature type="transmembrane region" description="Helical" evidence="11">
    <location>
        <begin position="279"/>
        <end position="297"/>
    </location>
</feature>
<dbReference type="PANTHER" id="PTHR32089:SF114">
    <property type="entry name" value="METHYL-ACCEPTING CHEMOTAXIS PROTEIN MCPB"/>
    <property type="match status" value="1"/>
</dbReference>
<dbReference type="SUPFAM" id="SSF103190">
    <property type="entry name" value="Sensory domain-like"/>
    <property type="match status" value="1"/>
</dbReference>
<feature type="domain" description="Methyl-accepting transducer" evidence="12">
    <location>
        <begin position="369"/>
        <end position="605"/>
    </location>
</feature>
<dbReference type="PROSITE" id="PS50885">
    <property type="entry name" value="HAMP"/>
    <property type="match status" value="1"/>
</dbReference>
<dbReference type="PANTHER" id="PTHR32089">
    <property type="entry name" value="METHYL-ACCEPTING CHEMOTAXIS PROTEIN MCPB"/>
    <property type="match status" value="1"/>
</dbReference>
<dbReference type="GO" id="GO:0007165">
    <property type="term" value="P:signal transduction"/>
    <property type="evidence" value="ECO:0007669"/>
    <property type="project" value="UniProtKB-KW"/>
</dbReference>
<dbReference type="CDD" id="cd11386">
    <property type="entry name" value="MCP_signal"/>
    <property type="match status" value="1"/>
</dbReference>
<dbReference type="Pfam" id="PF02743">
    <property type="entry name" value="dCache_1"/>
    <property type="match status" value="1"/>
</dbReference>
<keyword evidence="5 11" id="KW-0812">Transmembrane</keyword>
<gene>
    <name evidence="14" type="ORF">I532_22340</name>
</gene>
<dbReference type="CDD" id="cd12912">
    <property type="entry name" value="PDC2_MCP_like"/>
    <property type="match status" value="1"/>
</dbReference>
<dbReference type="OrthoDB" id="243053at2"/>
<dbReference type="SMART" id="SM00283">
    <property type="entry name" value="MA"/>
    <property type="match status" value="1"/>
</dbReference>